<feature type="coiled-coil region" evidence="1">
    <location>
        <begin position="200"/>
        <end position="227"/>
    </location>
</feature>
<feature type="compositionally biased region" description="Pro residues" evidence="2">
    <location>
        <begin position="331"/>
        <end position="341"/>
    </location>
</feature>
<feature type="transmembrane region" description="Helical" evidence="3">
    <location>
        <begin position="12"/>
        <end position="35"/>
    </location>
</feature>
<evidence type="ECO:0000313" key="4">
    <source>
        <dbReference type="EMBL" id="KAH8697741.1"/>
    </source>
</evidence>
<comment type="caution">
    <text evidence="4">The sequence shown here is derived from an EMBL/GenBank/DDBJ whole genome shotgun (WGS) entry which is preliminary data.</text>
</comment>
<keyword evidence="5" id="KW-1185">Reference proteome</keyword>
<name>A0AAD4Q0X1_9EURO</name>
<keyword evidence="3" id="KW-0812">Transmembrane</keyword>
<keyword evidence="3" id="KW-0472">Membrane</keyword>
<dbReference type="Proteomes" id="UP001201262">
    <property type="component" value="Unassembled WGS sequence"/>
</dbReference>
<evidence type="ECO:0000256" key="3">
    <source>
        <dbReference type="SAM" id="Phobius"/>
    </source>
</evidence>
<dbReference type="GeneID" id="70244367"/>
<evidence type="ECO:0008006" key="6">
    <source>
        <dbReference type="Google" id="ProtNLM"/>
    </source>
</evidence>
<accession>A0AAD4Q0X1</accession>
<dbReference type="AlphaFoldDB" id="A0AAD4Q0X1"/>
<feature type="transmembrane region" description="Helical" evidence="3">
    <location>
        <begin position="170"/>
        <end position="191"/>
    </location>
</feature>
<evidence type="ECO:0000313" key="5">
    <source>
        <dbReference type="Proteomes" id="UP001201262"/>
    </source>
</evidence>
<protein>
    <recommendedName>
        <fullName evidence="6">MARVEL domain-containing protein</fullName>
    </recommendedName>
</protein>
<feature type="transmembrane region" description="Helical" evidence="3">
    <location>
        <begin position="111"/>
        <end position="131"/>
    </location>
</feature>
<feature type="transmembrane region" description="Helical" evidence="3">
    <location>
        <begin position="80"/>
        <end position="99"/>
    </location>
</feature>
<dbReference type="RefSeq" id="XP_046072442.1">
    <property type="nucleotide sequence ID" value="XM_046214080.1"/>
</dbReference>
<keyword evidence="1" id="KW-0175">Coiled coil</keyword>
<evidence type="ECO:0000256" key="1">
    <source>
        <dbReference type="SAM" id="Coils"/>
    </source>
</evidence>
<organism evidence="4 5">
    <name type="scientific">Talaromyces proteolyticus</name>
    <dbReference type="NCBI Taxonomy" id="1131652"/>
    <lineage>
        <taxon>Eukaryota</taxon>
        <taxon>Fungi</taxon>
        <taxon>Dikarya</taxon>
        <taxon>Ascomycota</taxon>
        <taxon>Pezizomycotina</taxon>
        <taxon>Eurotiomycetes</taxon>
        <taxon>Eurotiomycetidae</taxon>
        <taxon>Eurotiales</taxon>
        <taxon>Trichocomaceae</taxon>
        <taxon>Talaromyces</taxon>
        <taxon>Talaromyces sect. Bacilispori</taxon>
    </lineage>
</organism>
<dbReference type="EMBL" id="JAJTJA010000006">
    <property type="protein sequence ID" value="KAH8697741.1"/>
    <property type="molecule type" value="Genomic_DNA"/>
</dbReference>
<keyword evidence="3" id="KW-1133">Transmembrane helix</keyword>
<feature type="region of interest" description="Disordered" evidence="2">
    <location>
        <begin position="290"/>
        <end position="341"/>
    </location>
</feature>
<proteinExistence type="predicted"/>
<sequence length="341" mass="37921">MVYIPRKYRHYNAVLYLMFAECPIILPVLILTGIASHDTYTTRLWQDGANNGFNSAPNQIVYALTNGNSYAVPMVWSSFLYNYDLVIGVLSTFFILTKVPVHVLRFFHPPVSAFVHGALCVLYAAAASFQAGHDTTDSRHPQNGPPWYITKSCSVAYSPGNVGYCKQAKALFAMTVIATAIYFAQTVLALISCFTTKEEREAYHQRKEEKQEERDAEDRALREYEEILKSPAFGPGMPITPGLTPMQSAYFPGQHPQYQYGMSPYTPHFGGFVNSAPSPAAVAFTGYYQPQPSSISTSPSSDLPLRDPHFDVKTPSFGGRQITVTEVEQPYFPPPPKKATK</sequence>
<feature type="compositionally biased region" description="Low complexity" evidence="2">
    <location>
        <begin position="290"/>
        <end position="303"/>
    </location>
</feature>
<reference evidence="4" key="1">
    <citation type="submission" date="2021-12" db="EMBL/GenBank/DDBJ databases">
        <title>Convergent genome expansion in fungi linked to evolution of root-endophyte symbiosis.</title>
        <authorList>
            <consortium name="DOE Joint Genome Institute"/>
            <person name="Ke Y.-H."/>
            <person name="Bonito G."/>
            <person name="Liao H.-L."/>
            <person name="Looney B."/>
            <person name="Rojas-Flechas A."/>
            <person name="Nash J."/>
            <person name="Hameed K."/>
            <person name="Schadt C."/>
            <person name="Martin F."/>
            <person name="Crous P.W."/>
            <person name="Miettinen O."/>
            <person name="Magnuson J.K."/>
            <person name="Labbe J."/>
            <person name="Jacobson D."/>
            <person name="Doktycz M.J."/>
            <person name="Veneault-Fourrey C."/>
            <person name="Kuo A."/>
            <person name="Mondo S."/>
            <person name="Calhoun S."/>
            <person name="Riley R."/>
            <person name="Ohm R."/>
            <person name="LaButti K."/>
            <person name="Andreopoulos B."/>
            <person name="Pangilinan J."/>
            <person name="Nolan M."/>
            <person name="Tritt A."/>
            <person name="Clum A."/>
            <person name="Lipzen A."/>
            <person name="Daum C."/>
            <person name="Barry K."/>
            <person name="Grigoriev I.V."/>
            <person name="Vilgalys R."/>
        </authorList>
    </citation>
    <scope>NUCLEOTIDE SEQUENCE</scope>
    <source>
        <strain evidence="4">PMI_201</strain>
    </source>
</reference>
<evidence type="ECO:0000256" key="2">
    <source>
        <dbReference type="SAM" id="MobiDB-lite"/>
    </source>
</evidence>
<gene>
    <name evidence="4" type="ORF">BGW36DRAFT_359518</name>
</gene>